<comment type="caution">
    <text evidence="2">The sequence shown here is derived from an EMBL/GenBank/DDBJ whole genome shotgun (WGS) entry which is preliminary data.</text>
</comment>
<keyword evidence="3" id="KW-1185">Reference proteome</keyword>
<dbReference type="RefSeq" id="WP_319969434.1">
    <property type="nucleotide sequence ID" value="NZ_JAXAVW010000027.1"/>
</dbReference>
<feature type="signal peptide" evidence="1">
    <location>
        <begin position="1"/>
        <end position="28"/>
    </location>
</feature>
<evidence type="ECO:0000256" key="1">
    <source>
        <dbReference type="SAM" id="SignalP"/>
    </source>
</evidence>
<sequence>MVLTGGWRVFTGALLLSAGVVAPATASADPGVCGSWDFVELPVPPAVQSAGVVSGAGSFAVGNGSFSHIDGTTVLVWKGGQLVDQLSFSRNTVWARDVNSSGVVVLSAYTFPAASRWQAGVYESLQGLPGEHRVEALDVNERGDVLGLSAGKPVVWPAGSGVPQQVPGTDASWKPVGIADDGSVLATSASGAHWIRSSGVVSLGDVQVRAVRGNYAVGAADSKVVRWDVSGNVSGAFSFAAEALAVNSHGHVLGRANWGGTELWEDPDRSVPVPGSASFVSVTDEGDLYGSLSGSPATPLLLDCAGGVR</sequence>
<evidence type="ECO:0000313" key="2">
    <source>
        <dbReference type="EMBL" id="MDX8034410.1"/>
    </source>
</evidence>
<organism evidence="2 3">
    <name type="scientific">Lentzea miocenica</name>
    <dbReference type="NCBI Taxonomy" id="3095431"/>
    <lineage>
        <taxon>Bacteria</taxon>
        <taxon>Bacillati</taxon>
        <taxon>Actinomycetota</taxon>
        <taxon>Actinomycetes</taxon>
        <taxon>Pseudonocardiales</taxon>
        <taxon>Pseudonocardiaceae</taxon>
        <taxon>Lentzea</taxon>
    </lineage>
</organism>
<evidence type="ECO:0008006" key="4">
    <source>
        <dbReference type="Google" id="ProtNLM"/>
    </source>
</evidence>
<keyword evidence="1" id="KW-0732">Signal</keyword>
<accession>A0ABU4T8B7</accession>
<proteinExistence type="predicted"/>
<dbReference type="Proteomes" id="UP001285521">
    <property type="component" value="Unassembled WGS sequence"/>
</dbReference>
<feature type="chain" id="PRO_5046118650" description="Extracellular repeat, HAF family" evidence="1">
    <location>
        <begin position="29"/>
        <end position="309"/>
    </location>
</feature>
<dbReference type="EMBL" id="JAXAVW010000027">
    <property type="protein sequence ID" value="MDX8034410.1"/>
    <property type="molecule type" value="Genomic_DNA"/>
</dbReference>
<gene>
    <name evidence="2" type="ORF">SK803_29690</name>
</gene>
<evidence type="ECO:0000313" key="3">
    <source>
        <dbReference type="Proteomes" id="UP001285521"/>
    </source>
</evidence>
<name>A0ABU4T8B7_9PSEU</name>
<protein>
    <recommendedName>
        <fullName evidence="4">Extracellular repeat, HAF family</fullName>
    </recommendedName>
</protein>
<reference evidence="2 3" key="1">
    <citation type="submission" date="2023-11" db="EMBL/GenBank/DDBJ databases">
        <title>Lentzea sokolovensis, sp. nov., Lentzea kristufkii, sp. nov., and Lentzea miocenensis, sp. nov., rare actinobacteria from Sokolov Coal Basin, Miocene lacustrine sediment, Czech Republic.</title>
        <authorList>
            <person name="Lara A."/>
            <person name="Kotroba L."/>
            <person name="Nouioui I."/>
            <person name="Neumann-Schaal M."/>
            <person name="Mast Y."/>
            <person name="Chronakova A."/>
        </authorList>
    </citation>
    <scope>NUCLEOTIDE SEQUENCE [LARGE SCALE GENOMIC DNA]</scope>
    <source>
        <strain evidence="2 3">BCCO 10_0856</strain>
    </source>
</reference>